<dbReference type="Proteomes" id="UP001498421">
    <property type="component" value="Unassembled WGS sequence"/>
</dbReference>
<dbReference type="EMBL" id="JAZAVK010000079">
    <property type="protein sequence ID" value="KAK7425624.1"/>
    <property type="molecule type" value="Genomic_DNA"/>
</dbReference>
<organism evidence="1 2">
    <name type="scientific">Neonectria magnoliae</name>
    <dbReference type="NCBI Taxonomy" id="2732573"/>
    <lineage>
        <taxon>Eukaryota</taxon>
        <taxon>Fungi</taxon>
        <taxon>Dikarya</taxon>
        <taxon>Ascomycota</taxon>
        <taxon>Pezizomycotina</taxon>
        <taxon>Sordariomycetes</taxon>
        <taxon>Hypocreomycetidae</taxon>
        <taxon>Hypocreales</taxon>
        <taxon>Nectriaceae</taxon>
        <taxon>Neonectria</taxon>
    </lineage>
</organism>
<comment type="caution">
    <text evidence="1">The sequence shown here is derived from an EMBL/GenBank/DDBJ whole genome shotgun (WGS) entry which is preliminary data.</text>
</comment>
<reference evidence="1 2" key="1">
    <citation type="journal article" date="2025" name="Microbiol. Resour. Announc.">
        <title>Draft genome sequences for Neonectria magnoliae and Neonectria punicea, canker pathogens of Liriodendron tulipifera and Acer saccharum in West Virginia.</title>
        <authorList>
            <person name="Petronek H.M."/>
            <person name="Kasson M.T."/>
            <person name="Metheny A.M."/>
            <person name="Stauder C.M."/>
            <person name="Lovett B."/>
            <person name="Lynch S.C."/>
            <person name="Garnas J.R."/>
            <person name="Kasson L.R."/>
            <person name="Stajich J.E."/>
        </authorList>
    </citation>
    <scope>NUCLEOTIDE SEQUENCE [LARGE SCALE GENOMIC DNA]</scope>
    <source>
        <strain evidence="1 2">NRRL 64651</strain>
    </source>
</reference>
<protein>
    <submittedName>
        <fullName evidence="1">Uncharacterized protein</fullName>
    </submittedName>
</protein>
<evidence type="ECO:0000313" key="2">
    <source>
        <dbReference type="Proteomes" id="UP001498421"/>
    </source>
</evidence>
<gene>
    <name evidence="1" type="ORF">QQZ08_007947</name>
</gene>
<sequence length="218" mass="25310">MEKASHYDVAFWWTYVTDEDCDLIVRTNNGWLFNCHLDPSRFCRSPEVIEQYFKCLSMLRSGEEEMDDFYLEDACDWLLQPFESLITQLAPATIPLPVLTASGRPILSQYLFPQQVSCILDAKDNQLQPIRVEDSQEYVWRASTLKLDNSFAKDLDQWTQTFHPSRIEVYYDNPCHVLIKPPTRVIVIEPGGQLVTCFFKLFKASSRNAQTNIELSTH</sequence>
<accession>A0ABR1HXG4</accession>
<proteinExistence type="predicted"/>
<evidence type="ECO:0000313" key="1">
    <source>
        <dbReference type="EMBL" id="KAK7425624.1"/>
    </source>
</evidence>
<name>A0ABR1HXG4_9HYPO</name>
<keyword evidence="2" id="KW-1185">Reference proteome</keyword>